<dbReference type="GO" id="GO:0046872">
    <property type="term" value="F:metal ion binding"/>
    <property type="evidence" value="ECO:0007669"/>
    <property type="project" value="UniProtKB-KW"/>
</dbReference>
<dbReference type="PANTHER" id="PTHR42648:SF18">
    <property type="entry name" value="RETROTRANSPOSON, UNCLASSIFIED-LIKE PROTEIN"/>
    <property type="match status" value="1"/>
</dbReference>
<dbReference type="InterPro" id="IPR001584">
    <property type="entry name" value="Integrase_cat-core"/>
</dbReference>
<dbReference type="InterPro" id="IPR012337">
    <property type="entry name" value="RNaseH-like_sf"/>
</dbReference>
<organism evidence="4">
    <name type="scientific">Tanacetum cinerariifolium</name>
    <name type="common">Dalmatian daisy</name>
    <name type="synonym">Chrysanthemum cinerariifolium</name>
    <dbReference type="NCBI Taxonomy" id="118510"/>
    <lineage>
        <taxon>Eukaryota</taxon>
        <taxon>Viridiplantae</taxon>
        <taxon>Streptophyta</taxon>
        <taxon>Embryophyta</taxon>
        <taxon>Tracheophyta</taxon>
        <taxon>Spermatophyta</taxon>
        <taxon>Magnoliopsida</taxon>
        <taxon>eudicotyledons</taxon>
        <taxon>Gunneridae</taxon>
        <taxon>Pentapetalae</taxon>
        <taxon>asterids</taxon>
        <taxon>campanulids</taxon>
        <taxon>Asterales</taxon>
        <taxon>Asteraceae</taxon>
        <taxon>Asteroideae</taxon>
        <taxon>Anthemideae</taxon>
        <taxon>Anthemidinae</taxon>
        <taxon>Tanacetum</taxon>
    </lineage>
</organism>
<dbReference type="GO" id="GO:0016787">
    <property type="term" value="F:hydrolase activity"/>
    <property type="evidence" value="ECO:0007669"/>
    <property type="project" value="UniProtKB-KW"/>
</dbReference>
<accession>A0A6L2K585</accession>
<dbReference type="SUPFAM" id="SSF53098">
    <property type="entry name" value="Ribonuclease H-like"/>
    <property type="match status" value="1"/>
</dbReference>
<evidence type="ECO:0000256" key="2">
    <source>
        <dbReference type="ARBA" id="ARBA00022801"/>
    </source>
</evidence>
<evidence type="ECO:0000313" key="4">
    <source>
        <dbReference type="EMBL" id="GEU44513.1"/>
    </source>
</evidence>
<dbReference type="InterPro" id="IPR013103">
    <property type="entry name" value="RVT_2"/>
</dbReference>
<gene>
    <name evidence="4" type="ORF">Tci_016491</name>
</gene>
<keyword evidence="1" id="KW-0479">Metal-binding</keyword>
<comment type="caution">
    <text evidence="4">The sequence shown here is derived from an EMBL/GenBank/DDBJ whole genome shotgun (WGS) entry which is preliminary data.</text>
</comment>
<dbReference type="GO" id="GO:0015074">
    <property type="term" value="P:DNA integration"/>
    <property type="evidence" value="ECO:0007669"/>
    <property type="project" value="InterPro"/>
</dbReference>
<dbReference type="PANTHER" id="PTHR42648">
    <property type="entry name" value="TRANSPOSASE, PUTATIVE-RELATED"/>
    <property type="match status" value="1"/>
</dbReference>
<evidence type="ECO:0000256" key="1">
    <source>
        <dbReference type="ARBA" id="ARBA00022723"/>
    </source>
</evidence>
<dbReference type="InterPro" id="IPR036397">
    <property type="entry name" value="RNaseH_sf"/>
</dbReference>
<keyword evidence="2" id="KW-0378">Hydrolase</keyword>
<dbReference type="AlphaFoldDB" id="A0A6L2K585"/>
<feature type="domain" description="Integrase catalytic" evidence="3">
    <location>
        <begin position="107"/>
        <end position="275"/>
    </location>
</feature>
<sequence>MLTVFEPMESEVAETSKKHKNFQNEIVRLFEATLATEVRNCVVYFVEQIENEKVRDETEKISNDSKDVQANLLKRIIILEKDFQRCQAQNIDFELQLQHQKEKNACDNSVKNGVEKSNSVSRPKYKSTKLKKSVLLNTKSKSTLKESKNAESPKIDEDPKMITKFITHIKVNLHATIRFIRTNNGTIFKNDKLRSHYKKIGITHQTSIARTPQQNGVVERRNRTLVEDVITMLIFSQALEFLWDEAIAIACFTQNQPTSPISNDLADESIQEDTAELDVNTFINPFCSRVSKEAESSSTNQDPLNMHEFHQQHRSIDKWTKNHPFEQVIGHPTKTVMTRSNLNTDVEMCMYPLTLWKNKTNAENTVIRNKSRLVAKGYRQEEGIEFKESFSPVARLEAVRMFITYTTHKNFTIYQMNVKTAFLNGPLKEEVYMSQPDGFVEPDFLNHVYRL</sequence>
<protein>
    <submittedName>
        <fullName evidence="4">Retrovirus-related Pol polyprotein from transposon TNT 1-94</fullName>
    </submittedName>
</protein>
<proteinExistence type="predicted"/>
<reference evidence="4" key="1">
    <citation type="journal article" date="2019" name="Sci. Rep.">
        <title>Draft genome of Tanacetum cinerariifolium, the natural source of mosquito coil.</title>
        <authorList>
            <person name="Yamashiro T."/>
            <person name="Shiraishi A."/>
            <person name="Satake H."/>
            <person name="Nakayama K."/>
        </authorList>
    </citation>
    <scope>NUCLEOTIDE SEQUENCE</scope>
</reference>
<dbReference type="EMBL" id="BKCJ010001856">
    <property type="protein sequence ID" value="GEU44513.1"/>
    <property type="molecule type" value="Genomic_DNA"/>
</dbReference>
<dbReference type="PROSITE" id="PS50994">
    <property type="entry name" value="INTEGRASE"/>
    <property type="match status" value="1"/>
</dbReference>
<evidence type="ECO:0000259" key="3">
    <source>
        <dbReference type="PROSITE" id="PS50994"/>
    </source>
</evidence>
<dbReference type="InterPro" id="IPR039537">
    <property type="entry name" value="Retrotran_Ty1/copia-like"/>
</dbReference>
<dbReference type="GO" id="GO:0003676">
    <property type="term" value="F:nucleic acid binding"/>
    <property type="evidence" value="ECO:0007669"/>
    <property type="project" value="InterPro"/>
</dbReference>
<dbReference type="Pfam" id="PF07727">
    <property type="entry name" value="RVT_2"/>
    <property type="match status" value="1"/>
</dbReference>
<dbReference type="Gene3D" id="3.30.420.10">
    <property type="entry name" value="Ribonuclease H-like superfamily/Ribonuclease H"/>
    <property type="match status" value="1"/>
</dbReference>
<name>A0A6L2K585_TANCI</name>